<organism evidence="1 2">
    <name type="scientific">Novosphingobium olei</name>
    <dbReference type="NCBI Taxonomy" id="2728851"/>
    <lineage>
        <taxon>Bacteria</taxon>
        <taxon>Pseudomonadati</taxon>
        <taxon>Pseudomonadota</taxon>
        <taxon>Alphaproteobacteria</taxon>
        <taxon>Sphingomonadales</taxon>
        <taxon>Sphingomonadaceae</taxon>
        <taxon>Novosphingobium</taxon>
    </lineage>
</organism>
<dbReference type="Proteomes" id="UP000583556">
    <property type="component" value="Unassembled WGS sequence"/>
</dbReference>
<proteinExistence type="predicted"/>
<keyword evidence="2" id="KW-1185">Reference proteome</keyword>
<evidence type="ECO:0000313" key="2">
    <source>
        <dbReference type="Proteomes" id="UP000583556"/>
    </source>
</evidence>
<accession>A0A7Y0GB57</accession>
<reference evidence="1 2" key="1">
    <citation type="submission" date="2020-04" db="EMBL/GenBank/DDBJ databases">
        <title>Novosphingobium sp. TW-4 isolated from soil.</title>
        <authorList>
            <person name="Dahal R.H."/>
            <person name="Chaudhary D.K."/>
        </authorList>
    </citation>
    <scope>NUCLEOTIDE SEQUENCE [LARGE SCALE GENOMIC DNA]</scope>
    <source>
        <strain evidence="1 2">TW-4</strain>
    </source>
</reference>
<gene>
    <name evidence="1" type="ORF">HHL27_19925</name>
</gene>
<protein>
    <recommendedName>
        <fullName evidence="3">CD-NTase-associated protein 12/Pycsar effector protein TIR domain-containing protein</fullName>
    </recommendedName>
</protein>
<sequence>MPQHIFFSWQSDVPNAAGRSLIERALERAIGRLQADAEVDPADRDLVIDRDTLDVPGSPPILDTIFAKIDRSTAFLSDLTFVAQRDNGSRCPNPNVCIEHGYALKALSWRRVIAVMNTAFGHPDQHELPFDLRHARRPILFDCPADADAETNRAARHGLTAAFVQALRAILTDQESRIVAAPAEPHPHDVELLARVRQLFDMPFQRFIRQQNFGEPFRQTNLNPMYEMNEDWVGAAFEFHDQPLQTAFAAVRAACSELGALVFERVHYMDRIPGMVWTKTDQDAAHGRQPESLQAVIELNRRGNVFADAIDAFERAARDRVRVAAGAVAAAPDDRPARAIEVLNALALDTQRGALPEIVSRPRMTMRLIPFAAIDGGRLDTTVVQRAQGRFPPTPHARVETDSDGRQWWSYGPRHRSAEGTNQETDWRMRLVRPGYLELQMSIGRRVDDDPDIPVDGRRLEGLVISSAERMAAIAIDLGLDGPALIHLGFDGIEDVYLMRPRGRARAMRIPELVLNPFTVQRLDRPLAEHFHESFDILWQTGGWPDGSTSYSAGIWAGYADRQNYADY</sequence>
<name>A0A7Y0GB57_9SPHN</name>
<comment type="caution">
    <text evidence="1">The sequence shown here is derived from an EMBL/GenBank/DDBJ whole genome shotgun (WGS) entry which is preliminary data.</text>
</comment>
<dbReference type="RefSeq" id="WP_169495147.1">
    <property type="nucleotide sequence ID" value="NZ_JABBGM010000014.1"/>
</dbReference>
<dbReference type="EMBL" id="JABBGM010000014">
    <property type="protein sequence ID" value="NML95946.1"/>
    <property type="molecule type" value="Genomic_DNA"/>
</dbReference>
<evidence type="ECO:0008006" key="3">
    <source>
        <dbReference type="Google" id="ProtNLM"/>
    </source>
</evidence>
<dbReference type="AlphaFoldDB" id="A0A7Y0GB57"/>
<evidence type="ECO:0000313" key="1">
    <source>
        <dbReference type="EMBL" id="NML95946.1"/>
    </source>
</evidence>